<dbReference type="EMBL" id="JTAI01000022">
    <property type="protein sequence ID" value="PPS93084.1"/>
    <property type="molecule type" value="Genomic_DNA"/>
</dbReference>
<evidence type="ECO:0000313" key="2">
    <source>
        <dbReference type="EMBL" id="PPS93084.1"/>
    </source>
</evidence>
<dbReference type="VEuPathDB" id="CryptoDB:GY17_00003177"/>
<evidence type="ECO:0000313" key="1">
    <source>
        <dbReference type="EMBL" id="CUV05429.1"/>
    </source>
</evidence>
<accession>A0A0S4TFJ0</accession>
<gene>
    <name evidence="1" type="ORF">CHUDEA4_500</name>
    <name evidence="2" type="ORF">GY17_00003177</name>
</gene>
<dbReference type="VEuPathDB" id="CryptoDB:Chro.40351"/>
<reference evidence="2 3" key="1">
    <citation type="submission" date="2014-11" db="EMBL/GenBank/DDBJ databases">
        <title>Comparative genomic analysis of Cryptosporidium hominis reveals occurrence of genetic recombination in virulent subtypes.</title>
        <authorList>
            <person name="Guo Y."/>
            <person name="Tang K."/>
            <person name="Frace M."/>
            <person name="Li N."/>
            <person name="Roellig D.M."/>
            <person name="Sammons S."/>
            <person name="Knipe K."/>
            <person name="Rowe L."/>
            <person name="Feng Y."/>
            <person name="Xiao L."/>
        </authorList>
    </citation>
    <scope>NUCLEOTIDE SEQUENCE [LARGE SCALE GENOMIC DNA]</scope>
    <source>
        <strain evidence="2">30976</strain>
    </source>
</reference>
<reference evidence="2 3" key="3">
    <citation type="submission" date="2017-10" db="EMBL/GenBank/DDBJ databases">
        <title>Consistent, comparative and evidence-based genome annotation and re-annotation for the closely-related species, Cryptosporidium parvum, C. hominis and C. tyzzeri.</title>
        <authorList>
            <person name="Baptista R.P."/>
            <person name="Li Y."/>
            <person name="Sateriale A."/>
            <person name="Striepen B."/>
            <person name="Kissinger J.C."/>
        </authorList>
    </citation>
    <scope>NUCLEOTIDE SEQUENCE [LARGE SCALE GENOMIC DNA]</scope>
    <source>
        <strain evidence="2">30976</strain>
    </source>
</reference>
<sequence>MQVTLSFAEKLRPHLRKCVSLFILSILVFNEPINSENGPQLRRLGSHHLHHSHHHTPVHVQGSIVRTPTAQGLARELPIPTPLYSQVPEVNGSEETVTSIQETVVETGHPKYSKRDVIVTRDPFYTCPMGFNFEVPTIDGTSSSPQQKCFKMEVADFVLGCPNGWAFNGIKCTGVLTADAQKACDEGLDILMDENVGIQCVQNLVAPKLISCPENYLLLENECVFPMHSKPDLICPESFVPLSNGNCQKDIRVPAALECPPEYILNNGECEKRVEVTISQFNKICPLGFNLDTDGNCTKQVNMNALFTCKEGYEKSPVGNGENGCVRSIVIDARYRCSQEYELIDNKCVKKMTKPPMVSCQEGYSLENNIECVKQSKLPAKFECPKKKDYMYNPQTKLCHSMSHHHSQKTHQPLVVCPAGSIPQDNSHCLSIEKSPPKVECLDSGWIFDQSMKLCVYNEYTSVNFECPMNSQNIGNGKCKVMETESTDIECPPEFVYEGNGLCISRIQADPQIKCPNGSSATPQGTCLKIELILPKPICPEGLRPSITIMDGQIPLCIGRETVPKQETCPSNYELVTASDTGLRRCRTYTKSEPIIACANGFVEDTQGCVQTITSSPRLLCPEDYILQYSRCIKQIEDMPNKMCPAGFELIDDDQCSQTVYSKPIPNCPDDYMFDNIVKRCYKVDVQYDFASVDTGIYKQNFTSIVQTGEKNDDKEEKTSENETIKETFQTNNPPFQNQIPNYPGGRYPPYQRMLPPQTQSQSIRPPPVQTMYPPQAYLQNGVYSSYGGMMPQPTQLNTGAAGYGYPFPGFQQYAPAPRFTNSPSYPVYMRSLSEEKNEL</sequence>
<organism evidence="1">
    <name type="scientific">Cryptosporidium hominis</name>
    <dbReference type="NCBI Taxonomy" id="237895"/>
    <lineage>
        <taxon>Eukaryota</taxon>
        <taxon>Sar</taxon>
        <taxon>Alveolata</taxon>
        <taxon>Apicomplexa</taxon>
        <taxon>Conoidasida</taxon>
        <taxon>Coccidia</taxon>
        <taxon>Eucoccidiorida</taxon>
        <taxon>Eimeriorina</taxon>
        <taxon>Cryptosporidiidae</taxon>
        <taxon>Cryptosporidium</taxon>
    </lineage>
</organism>
<proteinExistence type="predicted"/>
<dbReference type="EMBL" id="LN877950">
    <property type="protein sequence ID" value="CUV05429.1"/>
    <property type="molecule type" value="Genomic_DNA"/>
</dbReference>
<keyword evidence="3" id="KW-1185">Reference proteome</keyword>
<protein>
    <submittedName>
        <fullName evidence="2">Oocyst wall protein 7</fullName>
    </submittedName>
</protein>
<evidence type="ECO:0000313" key="3">
    <source>
        <dbReference type="Proteomes" id="UP001429100"/>
    </source>
</evidence>
<dbReference type="Proteomes" id="UP000199752">
    <property type="component" value="Chromosome 4"/>
</dbReference>
<dbReference type="VEuPathDB" id="CryptoDB:ChTU502y2012_403g0225"/>
<dbReference type="InterPro" id="IPR009030">
    <property type="entry name" value="Growth_fac_rcpt_cys_sf"/>
</dbReference>
<reference evidence="1" key="2">
    <citation type="submission" date="2015-08" db="EMBL/GenBank/DDBJ databases">
        <authorList>
            <person name="Babu N.S."/>
            <person name="Beckwith C.J."/>
            <person name="Beseler K.G."/>
            <person name="Brison A."/>
            <person name="Carone J.V."/>
            <person name="Caskin T.P."/>
            <person name="Diamond M."/>
            <person name="Durham M.E."/>
            <person name="Foxe J.M."/>
            <person name="Go M."/>
            <person name="Henderson B.A."/>
            <person name="Jones I.B."/>
            <person name="McGettigan J.A."/>
            <person name="Micheletti S.J."/>
            <person name="Nasrallah M.E."/>
            <person name="Ortiz D."/>
            <person name="Piller C.R."/>
            <person name="Privatt S.R."/>
            <person name="Schneider S.L."/>
            <person name="Sharp S."/>
            <person name="Smith T.C."/>
            <person name="Stanton J.D."/>
            <person name="Ullery H.E."/>
            <person name="Wilson R.J."/>
            <person name="Serrano M.G."/>
            <person name="Buck G."/>
            <person name="Lee V."/>
            <person name="Wang Y."/>
            <person name="Carvalho R."/>
            <person name="Voegtly L."/>
            <person name="Shi R."/>
            <person name="Duckworth R."/>
            <person name="Johnson A."/>
            <person name="Loviza R."/>
            <person name="Walstead R."/>
            <person name="Shah Z."/>
            <person name="Kiflezghi M."/>
            <person name="Wade K."/>
            <person name="Ball S.L."/>
            <person name="Bradley K.W."/>
            <person name="Asai D.J."/>
            <person name="Bowman C.A."/>
            <person name="Russell D.A."/>
            <person name="Pope W.H."/>
            <person name="Jacobs-Sera D."/>
            <person name="Hendrix R.W."/>
            <person name="Hatfull G.F."/>
        </authorList>
    </citation>
    <scope>NUCLEOTIDE SEQUENCE [LARGE SCALE GENOMIC DNA]</scope>
</reference>
<dbReference type="Proteomes" id="UP001429100">
    <property type="component" value="Unassembled WGS sequence"/>
</dbReference>
<name>A0A0S4TFJ0_CRYHO</name>
<dbReference type="VEuPathDB" id="CryptoDB:CHUDEA4_500"/>
<dbReference type="SUPFAM" id="SSF57184">
    <property type="entry name" value="Growth factor receptor domain"/>
    <property type="match status" value="2"/>
</dbReference>
<dbReference type="VEuPathDB" id="CryptoDB:Chro.40066"/>
<dbReference type="AlphaFoldDB" id="A0A0S4TFJ0"/>